<organism evidence="3 4">
    <name type="scientific">Glycomyces luteolus</name>
    <dbReference type="NCBI Taxonomy" id="2670330"/>
    <lineage>
        <taxon>Bacteria</taxon>
        <taxon>Bacillati</taxon>
        <taxon>Actinomycetota</taxon>
        <taxon>Actinomycetes</taxon>
        <taxon>Glycomycetales</taxon>
        <taxon>Glycomycetaceae</taxon>
        <taxon>Glycomyces</taxon>
    </lineage>
</organism>
<dbReference type="Gene3D" id="3.30.450.380">
    <property type="match status" value="1"/>
</dbReference>
<evidence type="ECO:0000256" key="1">
    <source>
        <dbReference type="ARBA" id="ARBA00006611"/>
    </source>
</evidence>
<protein>
    <submittedName>
        <fullName evidence="3">ATPase, T2SS/T4P/T4SS family</fullName>
    </submittedName>
</protein>
<dbReference type="InterPro" id="IPR050921">
    <property type="entry name" value="T4SS_GSP_E_ATPase"/>
</dbReference>
<comment type="similarity">
    <text evidence="1">Belongs to the GSP E family.</text>
</comment>
<evidence type="ECO:0000313" key="3">
    <source>
        <dbReference type="EMBL" id="MDA1359766.1"/>
    </source>
</evidence>
<sequence length="435" mass="46665">MTTSTARLPLGGTDMADEAAVVERLCIAARGILAEREAPDAAERPAAIAAAAERAVAEHSQELLRAGSAPVDAAGQRRLRGAIEARLSGLGAFAPLLADESIEDIWCIGFDNVHIVRAGDVRERSAPIAGSDAELEDLVRGIVSAGGADTERRFDAANPMVNAQLPDGSRLHATMGVSDRITVSIRRHRMVEASIDDLQATGMFDPDIAAFFRAAVAARFNMIISGPFRSGKTTLLGALAGLLPPEERLITIEDARELGLHRDSRHSQVVSFETREANIEGAGEISASRLFREALRMSPDRIIVGEVRGGEVRVMLEAMSTGTDGSLCTMHTSSSQGVFSKIKSFARDGGLDPEASAEKIAEGLDFVVQIRHTKARGRYIASIREVRGADGIQVASNELWEPTNDGRALFRTMPSAERAERLADHGWTQPELAGW</sequence>
<dbReference type="PANTHER" id="PTHR30486:SF6">
    <property type="entry name" value="TYPE IV PILUS RETRACTATION ATPASE PILT"/>
    <property type="match status" value="1"/>
</dbReference>
<proteinExistence type="inferred from homology"/>
<gene>
    <name evidence="3" type="ORF">O1R50_09040</name>
</gene>
<dbReference type="Pfam" id="PF00437">
    <property type="entry name" value="T2SSE"/>
    <property type="match status" value="1"/>
</dbReference>
<evidence type="ECO:0000313" key="4">
    <source>
        <dbReference type="Proteomes" id="UP001146067"/>
    </source>
</evidence>
<dbReference type="PANTHER" id="PTHR30486">
    <property type="entry name" value="TWITCHING MOTILITY PROTEIN PILT"/>
    <property type="match status" value="1"/>
</dbReference>
<feature type="domain" description="Bacterial type II secretion system protein E" evidence="2">
    <location>
        <begin position="94"/>
        <end position="368"/>
    </location>
</feature>
<dbReference type="AlphaFoldDB" id="A0A9X3P6U8"/>
<dbReference type="Gene3D" id="3.40.50.300">
    <property type="entry name" value="P-loop containing nucleotide triphosphate hydrolases"/>
    <property type="match status" value="1"/>
</dbReference>
<dbReference type="CDD" id="cd01130">
    <property type="entry name" value="VirB11-like_ATPase"/>
    <property type="match status" value="1"/>
</dbReference>
<dbReference type="GO" id="GO:0016887">
    <property type="term" value="F:ATP hydrolysis activity"/>
    <property type="evidence" value="ECO:0007669"/>
    <property type="project" value="InterPro"/>
</dbReference>
<dbReference type="RefSeq" id="WP_270109648.1">
    <property type="nucleotide sequence ID" value="NZ_JAPZVP010000006.1"/>
</dbReference>
<accession>A0A9X3P6U8</accession>
<dbReference type="InterPro" id="IPR001482">
    <property type="entry name" value="T2SS/T4SS_dom"/>
</dbReference>
<reference evidence="3" key="1">
    <citation type="submission" date="2022-12" db="EMBL/GenBank/DDBJ databases">
        <title>Gycomyces niveus sp.nov.,a novel actinomycete isolated from soil in Shouguan.</title>
        <authorList>
            <person name="Yang X."/>
        </authorList>
    </citation>
    <scope>NUCLEOTIDE SEQUENCE</scope>
    <source>
        <strain evidence="3">NEAU-A15</strain>
    </source>
</reference>
<dbReference type="InterPro" id="IPR027417">
    <property type="entry name" value="P-loop_NTPase"/>
</dbReference>
<dbReference type="SUPFAM" id="SSF52540">
    <property type="entry name" value="P-loop containing nucleoside triphosphate hydrolases"/>
    <property type="match status" value="1"/>
</dbReference>
<dbReference type="Proteomes" id="UP001146067">
    <property type="component" value="Unassembled WGS sequence"/>
</dbReference>
<keyword evidence="4" id="KW-1185">Reference proteome</keyword>
<evidence type="ECO:0000259" key="2">
    <source>
        <dbReference type="Pfam" id="PF00437"/>
    </source>
</evidence>
<comment type="caution">
    <text evidence="3">The sequence shown here is derived from an EMBL/GenBank/DDBJ whole genome shotgun (WGS) entry which is preliminary data.</text>
</comment>
<dbReference type="EMBL" id="JAPZVP010000006">
    <property type="protein sequence ID" value="MDA1359766.1"/>
    <property type="molecule type" value="Genomic_DNA"/>
</dbReference>
<name>A0A9X3P6U8_9ACTN</name>